<dbReference type="EMBL" id="LWSA01000021">
    <property type="protein sequence ID" value="OCX76726.1"/>
    <property type="molecule type" value="Genomic_DNA"/>
</dbReference>
<dbReference type="AlphaFoldDB" id="A0A1C2JMS2"/>
<dbReference type="Proteomes" id="UP000094893">
    <property type="component" value="Unassembled WGS sequence"/>
</dbReference>
<protein>
    <submittedName>
        <fullName evidence="1">Uncharacterized protein</fullName>
    </submittedName>
</protein>
<comment type="caution">
    <text evidence="1">The sequence shown here is derived from an EMBL/GenBank/DDBJ whole genome shotgun (WGS) entry which is preliminary data.</text>
</comment>
<evidence type="ECO:0000313" key="2">
    <source>
        <dbReference type="Proteomes" id="UP000094893"/>
    </source>
</evidence>
<accession>A0A1C2JMS2</accession>
<organism evidence="1 2">
    <name type="scientific">Acidithiobacillus thiooxidans</name>
    <name type="common">Thiobacillus thiooxidans</name>
    <dbReference type="NCBI Taxonomy" id="930"/>
    <lineage>
        <taxon>Bacteria</taxon>
        <taxon>Pseudomonadati</taxon>
        <taxon>Pseudomonadota</taxon>
        <taxon>Acidithiobacillia</taxon>
        <taxon>Acidithiobacillales</taxon>
        <taxon>Acidithiobacillaceae</taxon>
        <taxon>Acidithiobacillus</taxon>
    </lineage>
</organism>
<name>A0A1C2JMS2_ACITH</name>
<gene>
    <name evidence="1" type="ORF">A6P07_02025</name>
</gene>
<sequence length="83" mass="9301">MDASAGFLLLQFIQVVKTPVLFPAMHHVLTTMLCAEVIEFGPTLVVERGISDKVHIQPTVIVKMVNVEMHRAKMKQPFTDAVR</sequence>
<proteinExistence type="predicted"/>
<reference evidence="1 2" key="1">
    <citation type="journal article" date="2016" name="Int. J. Mol. Sci.">
        <title>Comparative genomics of the extreme acidophile Acidithiobacillus thiooxidans reveals intraspecific divergence and niche adaptation.</title>
        <authorList>
            <person name="Zhang X."/>
            <person name="Feng X."/>
            <person name="Tao J."/>
            <person name="Ma L."/>
            <person name="Xiao Y."/>
            <person name="Liang Y."/>
            <person name="Liu X."/>
            <person name="Yin H."/>
        </authorList>
    </citation>
    <scope>NUCLEOTIDE SEQUENCE [LARGE SCALE GENOMIC DNA]</scope>
    <source>
        <strain evidence="1 2">A02</strain>
    </source>
</reference>
<evidence type="ECO:0000313" key="1">
    <source>
        <dbReference type="EMBL" id="OCX76726.1"/>
    </source>
</evidence>